<keyword evidence="5" id="KW-1185">Reference proteome</keyword>
<dbReference type="RefSeq" id="WP_136369405.1">
    <property type="nucleotide sequence ID" value="NZ_SSOB01000009.1"/>
</dbReference>
<sequence>MASMADDSRSPTEYTPNAGPTRANGSGLDPGLYPGPREPSRRSRRLWPVLGFTMLGCLFLMLAGFGWAVRDTWNPSRGIALPESSAPAAAAGDWASKEEALAIAIGDSLTRGMGDDTGNGYVRGALDLLGEARAPKKVRLLANMAVSGLTATKLNEQLRTKSFASSVAQADLVLFTIGGNDLFRSAGTGGSLDQGGDLSLKRLADELPATKPRLAETFKLLREINPGARLVYVGLYNPFYDVPQARQISGTIAAWNEYAQDLAIEDGNATVVPTYDLFEAHVAGYLSSDHFHPNGVGYSRIAERVVQALS</sequence>
<dbReference type="PANTHER" id="PTHR30383:SF27">
    <property type="entry name" value="SPORE GERMINATION LIPASE LIPC"/>
    <property type="match status" value="1"/>
</dbReference>
<evidence type="ECO:0000256" key="2">
    <source>
        <dbReference type="SAM" id="Phobius"/>
    </source>
</evidence>
<proteinExistence type="predicted"/>
<evidence type="ECO:0000256" key="1">
    <source>
        <dbReference type="SAM" id="MobiDB-lite"/>
    </source>
</evidence>
<feature type="domain" description="SGNH hydrolase-type esterase" evidence="3">
    <location>
        <begin position="104"/>
        <end position="299"/>
    </location>
</feature>
<dbReference type="GO" id="GO:0004622">
    <property type="term" value="F:phosphatidylcholine lysophospholipase activity"/>
    <property type="evidence" value="ECO:0007669"/>
    <property type="project" value="TreeGrafter"/>
</dbReference>
<gene>
    <name evidence="4" type="ORF">E6C55_08755</name>
</gene>
<evidence type="ECO:0000259" key="3">
    <source>
        <dbReference type="Pfam" id="PF13472"/>
    </source>
</evidence>
<dbReference type="Proteomes" id="UP000310636">
    <property type="component" value="Unassembled WGS sequence"/>
</dbReference>
<comment type="caution">
    <text evidence="4">The sequence shown here is derived from an EMBL/GenBank/DDBJ whole genome shotgun (WGS) entry which is preliminary data.</text>
</comment>
<keyword evidence="2" id="KW-0812">Transmembrane</keyword>
<dbReference type="InterPro" id="IPR013830">
    <property type="entry name" value="SGNH_hydro"/>
</dbReference>
<dbReference type="Gene3D" id="3.40.50.1110">
    <property type="entry name" value="SGNH hydrolase"/>
    <property type="match status" value="1"/>
</dbReference>
<evidence type="ECO:0000313" key="5">
    <source>
        <dbReference type="Proteomes" id="UP000310636"/>
    </source>
</evidence>
<name>A0A4S4C0U9_9BACL</name>
<dbReference type="Pfam" id="PF13472">
    <property type="entry name" value="Lipase_GDSL_2"/>
    <property type="match status" value="1"/>
</dbReference>
<dbReference type="OrthoDB" id="252349at2"/>
<feature type="transmembrane region" description="Helical" evidence="2">
    <location>
        <begin position="46"/>
        <end position="69"/>
    </location>
</feature>
<accession>A0A4S4C0U9</accession>
<keyword evidence="2" id="KW-1133">Transmembrane helix</keyword>
<organism evidence="4 5">
    <name type="scientific">Cohnella fermenti</name>
    <dbReference type="NCBI Taxonomy" id="2565925"/>
    <lineage>
        <taxon>Bacteria</taxon>
        <taxon>Bacillati</taxon>
        <taxon>Bacillota</taxon>
        <taxon>Bacilli</taxon>
        <taxon>Bacillales</taxon>
        <taxon>Paenibacillaceae</taxon>
        <taxon>Cohnella</taxon>
    </lineage>
</organism>
<keyword evidence="2" id="KW-0472">Membrane</keyword>
<feature type="compositionally biased region" description="Basic and acidic residues" evidence="1">
    <location>
        <begin position="1"/>
        <end position="10"/>
    </location>
</feature>
<dbReference type="InterPro" id="IPR051532">
    <property type="entry name" value="Ester_Hydrolysis_Enzymes"/>
</dbReference>
<dbReference type="AlphaFoldDB" id="A0A4S4C0U9"/>
<dbReference type="PANTHER" id="PTHR30383">
    <property type="entry name" value="THIOESTERASE 1/PROTEASE 1/LYSOPHOSPHOLIPASE L1"/>
    <property type="match status" value="1"/>
</dbReference>
<feature type="region of interest" description="Disordered" evidence="1">
    <location>
        <begin position="1"/>
        <end position="41"/>
    </location>
</feature>
<dbReference type="SUPFAM" id="SSF52266">
    <property type="entry name" value="SGNH hydrolase"/>
    <property type="match status" value="1"/>
</dbReference>
<dbReference type="EMBL" id="SSOB01000009">
    <property type="protein sequence ID" value="THF81195.1"/>
    <property type="molecule type" value="Genomic_DNA"/>
</dbReference>
<dbReference type="InterPro" id="IPR036514">
    <property type="entry name" value="SGNH_hydro_sf"/>
</dbReference>
<evidence type="ECO:0000313" key="4">
    <source>
        <dbReference type="EMBL" id="THF81195.1"/>
    </source>
</evidence>
<protein>
    <submittedName>
        <fullName evidence="4">GDSL family lipase</fullName>
    </submittedName>
</protein>
<reference evidence="4 5" key="1">
    <citation type="submission" date="2019-04" db="EMBL/GenBank/DDBJ databases">
        <title>Cohnella sp. nov. isolated from preserved vegetables.</title>
        <authorList>
            <person name="Lin S.-Y."/>
            <person name="Hung M.-H."/>
            <person name="Young C.-C."/>
        </authorList>
    </citation>
    <scope>NUCLEOTIDE SEQUENCE [LARGE SCALE GENOMIC DNA]</scope>
    <source>
        <strain evidence="4 5">CC-MHH1044</strain>
    </source>
</reference>